<reference evidence="1" key="1">
    <citation type="journal article" date="2021" name="Proc. Natl. Acad. Sci. U.S.A.">
        <title>A Catalog of Tens of Thousands of Viruses from Human Metagenomes Reveals Hidden Associations with Chronic Diseases.</title>
        <authorList>
            <person name="Tisza M.J."/>
            <person name="Buck C.B."/>
        </authorList>
    </citation>
    <scope>NUCLEOTIDE SEQUENCE</scope>
    <source>
        <strain evidence="1">CtwQT14</strain>
    </source>
</reference>
<evidence type="ECO:0000313" key="1">
    <source>
        <dbReference type="EMBL" id="DAF63618.1"/>
    </source>
</evidence>
<name>A0A8S5TLG3_9CAUD</name>
<dbReference type="EMBL" id="BK032842">
    <property type="protein sequence ID" value="DAF63618.1"/>
    <property type="molecule type" value="Genomic_DNA"/>
</dbReference>
<protein>
    <submittedName>
        <fullName evidence="1">Uncharacterized protein</fullName>
    </submittedName>
</protein>
<proteinExistence type="predicted"/>
<sequence>MKDKILKLSKRLKNFSLSEISVILEAEENVIKPILDEMLTDGKLILNGTNYSYNKKIASKGTISELPLFFHFHSPEVIDLILKGFCEDIPVNKLANLLSTGRIPINKFYSYFRQIIYDKQKSELEQYFKNTPRIGRERNWFGTTVFLYIYINKLFVSDKVLKSTQCIAYKETERLEIKKQYLRCFRKVQNNNYKHNFHLHIAEEIWKYNKDFKKRYELLKTLINC</sequence>
<accession>A0A8S5TLG3</accession>
<organism evidence="1">
    <name type="scientific">Siphoviridae sp. ctwQT14</name>
    <dbReference type="NCBI Taxonomy" id="2827971"/>
    <lineage>
        <taxon>Viruses</taxon>
        <taxon>Duplodnaviria</taxon>
        <taxon>Heunggongvirae</taxon>
        <taxon>Uroviricota</taxon>
        <taxon>Caudoviricetes</taxon>
    </lineage>
</organism>